<feature type="compositionally biased region" description="Polar residues" evidence="5">
    <location>
        <begin position="698"/>
        <end position="715"/>
    </location>
</feature>
<evidence type="ECO:0000313" key="8">
    <source>
        <dbReference type="Proteomes" id="UP001595755"/>
    </source>
</evidence>
<evidence type="ECO:0000256" key="1">
    <source>
        <dbReference type="ARBA" id="ARBA00022729"/>
    </source>
</evidence>
<dbReference type="RefSeq" id="WP_204603829.1">
    <property type="nucleotide sequence ID" value="NZ_JBHSED010000036.1"/>
</dbReference>
<dbReference type="Pfam" id="PF00395">
    <property type="entry name" value="SLH"/>
    <property type="match status" value="3"/>
</dbReference>
<feature type="domain" description="SLH" evidence="6">
    <location>
        <begin position="1052"/>
        <end position="1113"/>
    </location>
</feature>
<name>A0ABV8SE53_9BACL</name>
<dbReference type="InterPro" id="IPR005102">
    <property type="entry name" value="Carbo-bd_X2"/>
</dbReference>
<dbReference type="PROSITE" id="PS51272">
    <property type="entry name" value="SLH"/>
    <property type="match status" value="3"/>
</dbReference>
<keyword evidence="3" id="KW-0119">Carbohydrate metabolism</keyword>
<proteinExistence type="predicted"/>
<keyword evidence="4" id="KW-0624">Polysaccharide degradation</keyword>
<reference evidence="8" key="1">
    <citation type="journal article" date="2019" name="Int. J. Syst. Evol. Microbiol.">
        <title>The Global Catalogue of Microorganisms (GCM) 10K type strain sequencing project: providing services to taxonomists for standard genome sequencing and annotation.</title>
        <authorList>
            <consortium name="The Broad Institute Genomics Platform"/>
            <consortium name="The Broad Institute Genome Sequencing Center for Infectious Disease"/>
            <person name="Wu L."/>
            <person name="Ma J."/>
        </authorList>
    </citation>
    <scope>NUCLEOTIDE SEQUENCE [LARGE SCALE GENOMIC DNA]</scope>
    <source>
        <strain evidence="8">CGMCC 4.1641</strain>
    </source>
</reference>
<keyword evidence="1" id="KW-0732">Signal</keyword>
<evidence type="ECO:0000256" key="3">
    <source>
        <dbReference type="ARBA" id="ARBA00023277"/>
    </source>
</evidence>
<dbReference type="InterPro" id="IPR001119">
    <property type="entry name" value="SLH_dom"/>
</dbReference>
<evidence type="ECO:0000256" key="5">
    <source>
        <dbReference type="SAM" id="MobiDB-lite"/>
    </source>
</evidence>
<feature type="region of interest" description="Disordered" evidence="5">
    <location>
        <begin position="698"/>
        <end position="727"/>
    </location>
</feature>
<evidence type="ECO:0000313" key="7">
    <source>
        <dbReference type="EMBL" id="MFC4305193.1"/>
    </source>
</evidence>
<dbReference type="InterPro" id="IPR013783">
    <property type="entry name" value="Ig-like_fold"/>
</dbReference>
<feature type="domain" description="SLH" evidence="6">
    <location>
        <begin position="924"/>
        <end position="987"/>
    </location>
</feature>
<evidence type="ECO:0000259" key="6">
    <source>
        <dbReference type="PROSITE" id="PS51272"/>
    </source>
</evidence>
<dbReference type="EMBL" id="JBHSED010000036">
    <property type="protein sequence ID" value="MFC4305193.1"/>
    <property type="molecule type" value="Genomic_DNA"/>
</dbReference>
<accession>A0ABV8SE53</accession>
<dbReference type="Proteomes" id="UP001595755">
    <property type="component" value="Unassembled WGS sequence"/>
</dbReference>
<keyword evidence="8" id="KW-1185">Reference proteome</keyword>
<comment type="caution">
    <text evidence="7">The sequence shown here is derived from an EMBL/GenBank/DDBJ whole genome shotgun (WGS) entry which is preliminary data.</text>
</comment>
<dbReference type="Pfam" id="PF19078">
    <property type="entry name" value="Big_12"/>
    <property type="match status" value="1"/>
</dbReference>
<gene>
    <name evidence="7" type="ORF">ACFO1S_17310</name>
</gene>
<evidence type="ECO:0000256" key="4">
    <source>
        <dbReference type="ARBA" id="ARBA00023326"/>
    </source>
</evidence>
<dbReference type="InterPro" id="IPR014756">
    <property type="entry name" value="Ig_E-set"/>
</dbReference>
<protein>
    <submittedName>
        <fullName evidence="7">S-layer homology domain-containing protein</fullName>
    </submittedName>
</protein>
<evidence type="ECO:0000256" key="2">
    <source>
        <dbReference type="ARBA" id="ARBA00023001"/>
    </source>
</evidence>
<keyword evidence="2" id="KW-0136">Cellulose degradation</keyword>
<dbReference type="Gene3D" id="2.60.40.10">
    <property type="entry name" value="Immunoglobulins"/>
    <property type="match status" value="1"/>
</dbReference>
<organism evidence="7 8">
    <name type="scientific">Cohnella boryungensis</name>
    <dbReference type="NCBI Taxonomy" id="768479"/>
    <lineage>
        <taxon>Bacteria</taxon>
        <taxon>Bacillati</taxon>
        <taxon>Bacillota</taxon>
        <taxon>Bacilli</taxon>
        <taxon>Bacillales</taxon>
        <taxon>Paenibacillaceae</taxon>
        <taxon>Cohnella</taxon>
    </lineage>
</organism>
<dbReference type="SUPFAM" id="SSF81296">
    <property type="entry name" value="E set domains"/>
    <property type="match status" value="1"/>
</dbReference>
<dbReference type="Pfam" id="PF03442">
    <property type="entry name" value="CBM_X2"/>
    <property type="match status" value="1"/>
</dbReference>
<sequence>MYQARRLWKLVLGLIILGLQPLYLTDRAFAAPPDATIVVANNDLSIGETSLVTITFSEAVTGFTRANLIAENGTLSALATSNNITYTATLTPADGINAPTNMITVNKAGVVNASNEVGIGTVQSNNYSIDTLSPTVTSVSVPASGYYGLGKNLVFTVRMSEPVFVTGTPSISLIIGTTVVQAAYASGSGTDTLQFSYTVQAGQMDADGISVGATLNDGSIKDYAGNDAVLTLNNVGSTANVLVDTTAPTINSVAVPSDATYKTGDSLEFKVTMSKNITVTTGTPTPQLTLIIGGVNRAASYESAESDDKILHFIYKVQSGDLDTDGINVGVLLSNNTIYDDAGNALAATSTPNNVPDTTGILVDAIPPEISSIAVPDAGHYKTGDSLDFTVTMSKNITFTGVGTPQLEIHIGGTNRIASLISETLSNTHTLQFRYTVQAGDHDNDGIAIATLSLNGGLMKDVIGNDADLTLNNVGDMSGVLIDTTAPTITGHTLGNGNAYIDVMFSEGVFATGNGSGALTSNDLRLNFTRNGGTASSVSIHSLKKTDGGDLTGGETAIRVNLDITGITTGNETIEVVPADGASVFDAAGNAVESSQSSGTVTLLDMRAPVISPTNANFDKYAGTAANSNVTTTLTLNGKTLTYIANGATTLVSGTDYTVSGNTVTILKAYLMAQPVGTASLTFTFSGGSAQSFAIRVNDTTPSNSNENSGSTPAATNPVIDQNGVPLSPDKIDTTKSSITLEVTPKDGVAYVSIPASILTGFESKNAAFIIEIKTPYGSYQVPVNLTSTIPGLKDMLAENHITAEDISFKITLTDKTGNKDIQAAWANGLPNRQVMGSIVDFHLEIINFKTGKNIGKADQFNQALTRVIPMPRNMMVVPTQWGAFRYNETTKKFEFVSAKKVQIDGVWYVMISSRSNSVYVVAENTMSFTDMLEHWGKSFVQLASAKGLVDGVGNGKYDPNRIVTRAEFTAMLVRSLGRGTSTGSTLSYFDVKSDAWYFDEITKAKELGLLNFVQGNSFKPDQPLTREEMASMLAKVISLEKLPITKEFVSLDGYKDIVSADAAYLEDIRLTVNLQIMNGTGANSFSPKGETTRAQAAVVFIRMLQTLGMIDR</sequence>
<feature type="domain" description="SLH" evidence="6">
    <location>
        <begin position="988"/>
        <end position="1048"/>
    </location>
</feature>
<dbReference type="InterPro" id="IPR044048">
    <property type="entry name" value="Big_12"/>
</dbReference>